<evidence type="ECO:0000256" key="3">
    <source>
        <dbReference type="ARBA" id="ARBA00022737"/>
    </source>
</evidence>
<accession>A0ABY6JBA2</accession>
<dbReference type="InterPro" id="IPR015919">
    <property type="entry name" value="Cadherin-like_sf"/>
</dbReference>
<dbReference type="PANTHER" id="PTHR24027">
    <property type="entry name" value="CADHERIN-23"/>
    <property type="match status" value="1"/>
</dbReference>
<dbReference type="PROSITE" id="PS50268">
    <property type="entry name" value="CADHERIN_2"/>
    <property type="match status" value="4"/>
</dbReference>
<evidence type="ECO:0000256" key="2">
    <source>
        <dbReference type="ARBA" id="ARBA00022729"/>
    </source>
</evidence>
<protein>
    <submittedName>
        <fullName evidence="7">Gliding motility-associated C-terminal domain-containing protein</fullName>
    </submittedName>
</protein>
<dbReference type="Pfam" id="PF13585">
    <property type="entry name" value="CHU_C"/>
    <property type="match status" value="1"/>
</dbReference>
<keyword evidence="8" id="KW-1185">Reference proteome</keyword>
<reference evidence="7" key="1">
    <citation type="submission" date="2022-10" db="EMBL/GenBank/DDBJ databases">
        <title>Chitinophaga sp. nov., isolated from soil.</title>
        <authorList>
            <person name="Jeon C.O."/>
        </authorList>
    </citation>
    <scope>NUCLEOTIDE SEQUENCE</scope>
    <source>
        <strain evidence="7">R8</strain>
    </source>
</reference>
<dbReference type="InterPro" id="IPR002126">
    <property type="entry name" value="Cadherin-like_dom"/>
</dbReference>
<evidence type="ECO:0000256" key="5">
    <source>
        <dbReference type="ARBA" id="ARBA00023136"/>
    </source>
</evidence>
<feature type="domain" description="Cadherin" evidence="6">
    <location>
        <begin position="1036"/>
        <end position="1174"/>
    </location>
</feature>
<dbReference type="Pfam" id="PF13205">
    <property type="entry name" value="Big_5"/>
    <property type="match status" value="1"/>
</dbReference>
<organism evidence="7 8">
    <name type="scientific">Chitinophaga horti</name>
    <dbReference type="NCBI Taxonomy" id="2920382"/>
    <lineage>
        <taxon>Bacteria</taxon>
        <taxon>Pseudomonadati</taxon>
        <taxon>Bacteroidota</taxon>
        <taxon>Chitinophagia</taxon>
        <taxon>Chitinophagales</taxon>
        <taxon>Chitinophagaceae</taxon>
        <taxon>Chitinophaga</taxon>
    </lineage>
</organism>
<keyword evidence="5" id="KW-0472">Membrane</keyword>
<dbReference type="NCBIfam" id="TIGR04131">
    <property type="entry name" value="Bac_Flav_CTERM"/>
    <property type="match status" value="1"/>
</dbReference>
<dbReference type="Pfam" id="PF13517">
    <property type="entry name" value="FG-GAP_3"/>
    <property type="match status" value="2"/>
</dbReference>
<name>A0ABY6JBA2_9BACT</name>
<dbReference type="CDD" id="cd11304">
    <property type="entry name" value="Cadherin_repeat"/>
    <property type="match status" value="1"/>
</dbReference>
<dbReference type="Gene3D" id="2.60.40.60">
    <property type="entry name" value="Cadherins"/>
    <property type="match status" value="1"/>
</dbReference>
<gene>
    <name evidence="7" type="ORF">MKQ68_10730</name>
</gene>
<dbReference type="Proteomes" id="UP001162741">
    <property type="component" value="Chromosome"/>
</dbReference>
<dbReference type="SUPFAM" id="SSF49313">
    <property type="entry name" value="Cadherin-like"/>
    <property type="match status" value="1"/>
</dbReference>
<dbReference type="Pfam" id="PF00028">
    <property type="entry name" value="Cadherin"/>
    <property type="match status" value="1"/>
</dbReference>
<dbReference type="RefSeq" id="WP_264283295.1">
    <property type="nucleotide sequence ID" value="NZ_CP107006.1"/>
</dbReference>
<dbReference type="PANTHER" id="PTHR24027:SF438">
    <property type="entry name" value="CADHERIN 23"/>
    <property type="match status" value="1"/>
</dbReference>
<feature type="domain" description="Cadherin" evidence="6">
    <location>
        <begin position="1923"/>
        <end position="2021"/>
    </location>
</feature>
<proteinExistence type="predicted"/>
<dbReference type="InterPro" id="IPR026341">
    <property type="entry name" value="T9SS_type_B"/>
</dbReference>
<comment type="subcellular location">
    <subcellularLocation>
        <location evidence="1">Membrane</location>
    </subcellularLocation>
</comment>
<evidence type="ECO:0000313" key="8">
    <source>
        <dbReference type="Proteomes" id="UP001162741"/>
    </source>
</evidence>
<dbReference type="InterPro" id="IPR039808">
    <property type="entry name" value="Cadherin"/>
</dbReference>
<keyword evidence="2" id="KW-0732">Signal</keyword>
<evidence type="ECO:0000259" key="6">
    <source>
        <dbReference type="PROSITE" id="PS50268"/>
    </source>
</evidence>
<feature type="domain" description="Cadherin" evidence="6">
    <location>
        <begin position="2030"/>
        <end position="2122"/>
    </location>
</feature>
<dbReference type="InterPro" id="IPR013517">
    <property type="entry name" value="FG-GAP"/>
</dbReference>
<dbReference type="SUPFAM" id="SSF69318">
    <property type="entry name" value="Integrin alpha N-terminal domain"/>
    <property type="match status" value="1"/>
</dbReference>
<dbReference type="EMBL" id="CP107006">
    <property type="protein sequence ID" value="UYQ95576.1"/>
    <property type="molecule type" value="Genomic_DNA"/>
</dbReference>
<dbReference type="InterPro" id="IPR028994">
    <property type="entry name" value="Integrin_alpha_N"/>
</dbReference>
<evidence type="ECO:0000256" key="1">
    <source>
        <dbReference type="ARBA" id="ARBA00004370"/>
    </source>
</evidence>
<evidence type="ECO:0000313" key="7">
    <source>
        <dbReference type="EMBL" id="UYQ95576.1"/>
    </source>
</evidence>
<evidence type="ECO:0000256" key="4">
    <source>
        <dbReference type="ARBA" id="ARBA00022837"/>
    </source>
</evidence>
<dbReference type="SMART" id="SM00112">
    <property type="entry name" value="CA"/>
    <property type="match status" value="2"/>
</dbReference>
<feature type="domain" description="Cadherin" evidence="6">
    <location>
        <begin position="931"/>
        <end position="1041"/>
    </location>
</feature>
<dbReference type="InterPro" id="IPR032812">
    <property type="entry name" value="SbsA_Ig"/>
</dbReference>
<keyword evidence="4" id="KW-0106">Calcium</keyword>
<keyword evidence="3" id="KW-0677">Repeat</keyword>
<sequence>MKEFYMTALHTRLPRKAAGGGLLVLLLLLAVKPVAAQNTFDYATNPLTMTMTFPSRMLIGDFDRDGDQDILYQSGNSAGVGFGYVRNNGAGSFTDFPNANSVGTPFTSFDFSNGGVNAQQLAVNGLFVVDYDGDGDVDIVDREGGYLGVWRNDPGGFVYAPTNPFTMTMTFPGRMIFGDFDNDGDQDVLYQSGNTGGAGFGYVVNNGGGSFTDIPNANAPATPFASVDFATGAHQVAANGIFVLDYDGDGDVDIIDREGGTVGVWRNNGGTFALATNPFTMTMAFPGRMVFGDFDRDGDQDALYQTNNVAGQDIGYLKNNGAGNFTDYPNVYDPATPFNSTDLTLTGLQVSPAGLFVMDYDNDFDVDLLDRENSGGLAVLRQLGVPPVLSSTTPADNATNVATNTNIQLVINETVTKKSGNIYIYRGDGTLIETISVNSAQVTGSGTTWTIDPSVTLSKGTNYYIRYDDGIFHDVDLQILPAITNATTFNFQTAPPANPVIGNLGGDAVSYGEDQPTPSLIDDGDNATVTDGDSPSFNGGNLTLNLFANGQLGDVMSIVPGATITVTGNIVRFNGTAIGTFTGGTNGAALVVSLNANATPATVAALIRSIGFSHTGDTPAATARSISLQLNDGDGGSSAIVLVSLTVIPNNDAPQLSTSTPARTINEDAATPIGDLTLSDPDAGGSTVSLTLAATGGTITGTAGGGVTYTGNGTATIVATGTIADLTTKINAGGLVFTPASNDVQAVTINVTLDDLGNTGTGGAKTATTAIAYTITAVNDAPVNTVPALINVVEDQASQLTGISVSDVDAGNAAIRITLSVTSGTLAATSGSGVTVGGTATALTLTGSGTNLNAFIAAGNVTFTATTDADVTMNVLTSDEGNTGGAAETDTDAITLRPSAVNDAPTINITVNTRTMSEDGTLAVTGVVLGDEDAAAAAITVTYTASAGTFTAATSGGVTVSNNNTGTVTLTGTLGALNAYLSAGSNITYNAAVNANGSQQLNVTVDDGGNTGSGGALSASANIDVTITAINDAPTVAAPANILVTEDTPLGISGISFSDGDAAAGTVSVTFSVPGGSFTGTSAGGVTVAGSGTGTLTLTGSINDINSWITGNFLQYAPAAQANGNVTMTVTINDNGLTGTDPGGASPTSEEATATVVLNISAVNDAPVITAPATITGTEDAVLSLPGISLADVDADPSVVTMTWIVPSGTLNASNGGGVTVTGSGTGTLTLNGTQTAINAFITANNVTYTSPLNVNGDIILTLNATDNGATGSGGTLNATPVTVTLQFTAVNDAPTIPTAPATFAVSEDVTTPLTGLSFADTDAGTATVKVTLTAASGTYAATSGNGVTVAGVAGGITLDGSQTDINAFIAAGSVTFVTDANSTTTPIGAVVRIDDNGNSGTGGNLFATANFDIIVTAVNDTPAIATPGAQSFDMNTVLTFATGNSNTIGITDVDLGTSALRVELLATNGVMALPATTGLTITTGSGTGDAEMIFTGTLTDVTNALDGLTYTPGTHYFGPAQIRVVVSDQGATGTGGALTDTIIIPITVRPTDPLILDITSPAADGSYKLGDVIPVTISFNMPVMVTGTPMLGVETGATDRMAVYSSGSGTQTLMFSYTVQAGDLSTDLDYVDANALTFNGGTIKNAAGLDANLTLPAPGATHSLGANKALVIDGVVPTITSVNVPASATYVAGQVLSFTVNISENIIVNTAGGTPSLSLNIGGAVKQAAHVAGGPANTLTFTYTVAVGDEDMDGIGVTGLQLNGATVQDAPGNNLVLTLNNVGPLTNVKVDAINPVITRVDVPAAKTWKAGEVLNFSVVFSEPVIIGGAMPTLDVAMGAVNKSFTLTAGLNTPTLVFSYTVVAGDLDTDGITPAAAVTLNGATIRDAAGNNAVLTLNAVGNTSAVFVDAVVPVITAGQIYNVDENTAAGTVVATIAATDPGSTGTLRDFTIVTNGNTDGDTNPAFTINPATGVLTVNDAGDLNFEAASSINLFIQVSDGTNLSELRTVLINIVDRPEPPLDIILTNNAILENNALNAPIGSLASISTEVGNNFTYTLVAGTGGADNASFRITGNQLSAAETFNAEAKSTYNIRIRSTAQSGEFLEKAFVINVGDVNESPTLGVIADQLVCVSANETTINLPGLTAGPETGQTLTVTATNDNPGLFASFGIVNNTLRFRINAGLGGPSTVTITVKDNGGTANGGVDQVQRKFVITASSIAAPVITSNKGLQVSKGDIVELTATGGVTYAWDPAAGIVSGQNSAVLVIRPTENTTYRVTATNADGCIASQSVNIEVLTDYKVDGVNILTPNGDGINDRFVIRNIDTYPNNELKIFDRSGRIIYQKRGYLNEWAATVNGNPLQEGTYYYILDFGPGLPKVKGFITVIRDK</sequence>